<dbReference type="Pfam" id="PF14060">
    <property type="entry name" value="DUF4252"/>
    <property type="match status" value="1"/>
</dbReference>
<evidence type="ECO:0000313" key="3">
    <source>
        <dbReference type="Proteomes" id="UP000295197"/>
    </source>
</evidence>
<sequence length="159" mass="17939">MKTMKTILLIISLFIAGMTQAQISKLDQIFEQYKEHKGVTSIKIGKPMFKMLNKMKISDADVETIKPLLSKINSIKMLIFENAGSSVRNEVSSAIRNLKYEELMVINSDGNNIKFLAENVEGEFLNNLLLSINSDEETIFMILDGALKYDDINTLVSKN</sequence>
<feature type="signal peptide" evidence="1">
    <location>
        <begin position="1"/>
        <end position="21"/>
    </location>
</feature>
<gene>
    <name evidence="2" type="ORF">EDC17_10576</name>
</gene>
<dbReference type="AlphaFoldDB" id="A0A4R3VQ02"/>
<keyword evidence="1" id="KW-0732">Signal</keyword>
<dbReference type="Proteomes" id="UP000295197">
    <property type="component" value="Unassembled WGS sequence"/>
</dbReference>
<comment type="caution">
    <text evidence="2">The sequence shown here is derived from an EMBL/GenBank/DDBJ whole genome shotgun (WGS) entry which is preliminary data.</text>
</comment>
<keyword evidence="3" id="KW-1185">Reference proteome</keyword>
<dbReference type="EMBL" id="SMBZ01000057">
    <property type="protein sequence ID" value="TCV06739.1"/>
    <property type="molecule type" value="Genomic_DNA"/>
</dbReference>
<organism evidence="2 3">
    <name type="scientific">Sphingobacterium alimentarium</name>
    <dbReference type="NCBI Taxonomy" id="797292"/>
    <lineage>
        <taxon>Bacteria</taxon>
        <taxon>Pseudomonadati</taxon>
        <taxon>Bacteroidota</taxon>
        <taxon>Sphingobacteriia</taxon>
        <taxon>Sphingobacteriales</taxon>
        <taxon>Sphingobacteriaceae</taxon>
        <taxon>Sphingobacterium</taxon>
    </lineage>
</organism>
<name>A0A4R3VQ02_9SPHI</name>
<proteinExistence type="predicted"/>
<protein>
    <submittedName>
        <fullName evidence="2">Uncharacterized protein DUF4252</fullName>
    </submittedName>
</protein>
<feature type="chain" id="PRO_5020338076" evidence="1">
    <location>
        <begin position="22"/>
        <end position="159"/>
    </location>
</feature>
<evidence type="ECO:0000313" key="2">
    <source>
        <dbReference type="EMBL" id="TCV06739.1"/>
    </source>
</evidence>
<accession>A0A4R3VQ02</accession>
<reference evidence="2 3" key="1">
    <citation type="submission" date="2019-03" db="EMBL/GenBank/DDBJ databases">
        <title>Genomic Encyclopedia of Type Strains, Phase IV (KMG-IV): sequencing the most valuable type-strain genomes for metagenomic binning, comparative biology and taxonomic classification.</title>
        <authorList>
            <person name="Goeker M."/>
        </authorList>
    </citation>
    <scope>NUCLEOTIDE SEQUENCE [LARGE SCALE GENOMIC DNA]</scope>
    <source>
        <strain evidence="2 3">DSM 22362</strain>
    </source>
</reference>
<evidence type="ECO:0000256" key="1">
    <source>
        <dbReference type="SAM" id="SignalP"/>
    </source>
</evidence>
<dbReference type="InterPro" id="IPR025348">
    <property type="entry name" value="DUF4252"/>
</dbReference>